<dbReference type="EMBL" id="JADGJH010001655">
    <property type="protein sequence ID" value="KAJ3111209.1"/>
    <property type="molecule type" value="Genomic_DNA"/>
</dbReference>
<keyword evidence="3" id="KW-1185">Reference proteome</keyword>
<dbReference type="Pfam" id="PF13420">
    <property type="entry name" value="Acetyltransf_4"/>
    <property type="match status" value="1"/>
</dbReference>
<feature type="domain" description="N-acetyltransferase" evidence="1">
    <location>
        <begin position="2"/>
        <end position="165"/>
    </location>
</feature>
<proteinExistence type="predicted"/>
<accession>A0AAD5XA05</accession>
<name>A0AAD5XA05_9FUNG</name>
<organism evidence="2 3">
    <name type="scientific">Physocladia obscura</name>
    <dbReference type="NCBI Taxonomy" id="109957"/>
    <lineage>
        <taxon>Eukaryota</taxon>
        <taxon>Fungi</taxon>
        <taxon>Fungi incertae sedis</taxon>
        <taxon>Chytridiomycota</taxon>
        <taxon>Chytridiomycota incertae sedis</taxon>
        <taxon>Chytridiomycetes</taxon>
        <taxon>Chytridiales</taxon>
        <taxon>Chytriomycetaceae</taxon>
        <taxon>Physocladia</taxon>
    </lineage>
</organism>
<dbReference type="Gene3D" id="3.40.630.30">
    <property type="match status" value="1"/>
</dbReference>
<dbReference type="SUPFAM" id="SSF55729">
    <property type="entry name" value="Acyl-CoA N-acyltransferases (Nat)"/>
    <property type="match status" value="1"/>
</dbReference>
<protein>
    <recommendedName>
        <fullName evidence="1">N-acetyltransferase domain-containing protein</fullName>
    </recommendedName>
</protein>
<reference evidence="2" key="1">
    <citation type="submission" date="2020-05" db="EMBL/GenBank/DDBJ databases">
        <title>Phylogenomic resolution of chytrid fungi.</title>
        <authorList>
            <person name="Stajich J.E."/>
            <person name="Amses K."/>
            <person name="Simmons R."/>
            <person name="Seto K."/>
            <person name="Myers J."/>
            <person name="Bonds A."/>
            <person name="Quandt C.A."/>
            <person name="Barry K."/>
            <person name="Liu P."/>
            <person name="Grigoriev I."/>
            <person name="Longcore J.E."/>
            <person name="James T.Y."/>
        </authorList>
    </citation>
    <scope>NUCLEOTIDE SEQUENCE</scope>
    <source>
        <strain evidence="2">JEL0513</strain>
    </source>
</reference>
<gene>
    <name evidence="2" type="ORF">HK100_002769</name>
</gene>
<dbReference type="PANTHER" id="PTHR43072">
    <property type="entry name" value="N-ACETYLTRANSFERASE"/>
    <property type="match status" value="1"/>
</dbReference>
<dbReference type="Proteomes" id="UP001211907">
    <property type="component" value="Unassembled WGS sequence"/>
</dbReference>
<dbReference type="PROSITE" id="PS51186">
    <property type="entry name" value="GNAT"/>
    <property type="match status" value="1"/>
</dbReference>
<dbReference type="GO" id="GO:0016747">
    <property type="term" value="F:acyltransferase activity, transferring groups other than amino-acyl groups"/>
    <property type="evidence" value="ECO:0007669"/>
    <property type="project" value="InterPro"/>
</dbReference>
<dbReference type="PANTHER" id="PTHR43072:SF8">
    <property type="entry name" value="ACYLTRANSFERASE FABY-RELATED"/>
    <property type="match status" value="1"/>
</dbReference>
<comment type="caution">
    <text evidence="2">The sequence shown here is derived from an EMBL/GenBank/DDBJ whole genome shotgun (WGS) entry which is preliminary data.</text>
</comment>
<dbReference type="InterPro" id="IPR016181">
    <property type="entry name" value="Acyl_CoA_acyltransferase"/>
</dbReference>
<sequence length="174" mass="18834">MMNIRAAELADVPEVQAIYAHHVLHGVGTFEEEAPPVEEMERRYRAVVGRGWAYLVAADARGAVAGYAYFGQMRDRSAYRLTAETSIYVRHDARGLGVGKALLARLLDLATAAGFRQAVAVIGDSANAASIALHASLGFQHVGLLRSVGLKFGRWVDVVMMQRALGRGDLDVPE</sequence>
<evidence type="ECO:0000313" key="2">
    <source>
        <dbReference type="EMBL" id="KAJ3111209.1"/>
    </source>
</evidence>
<dbReference type="AlphaFoldDB" id="A0AAD5XA05"/>
<dbReference type="InterPro" id="IPR000182">
    <property type="entry name" value="GNAT_dom"/>
</dbReference>
<evidence type="ECO:0000259" key="1">
    <source>
        <dbReference type="PROSITE" id="PS51186"/>
    </source>
</evidence>
<evidence type="ECO:0000313" key="3">
    <source>
        <dbReference type="Proteomes" id="UP001211907"/>
    </source>
</evidence>